<reference evidence="3" key="1">
    <citation type="submission" date="2018-05" db="EMBL/GenBank/DDBJ databases">
        <authorList>
            <person name="Lanie J.A."/>
            <person name="Ng W.-L."/>
            <person name="Kazmierczak K.M."/>
            <person name="Andrzejewski T.M."/>
            <person name="Davidsen T.M."/>
            <person name="Wayne K.J."/>
            <person name="Tettelin H."/>
            <person name="Glass J.I."/>
            <person name="Rusch D."/>
            <person name="Podicherti R."/>
            <person name="Tsui H.-C.T."/>
            <person name="Winkler M.E."/>
        </authorList>
    </citation>
    <scope>NUCLEOTIDE SEQUENCE</scope>
</reference>
<dbReference type="PANTHER" id="PTHR33307:SF6">
    <property type="entry name" value="ALPHA-RHAMNOSIDASE (EUROFUNG)-RELATED"/>
    <property type="match status" value="1"/>
</dbReference>
<name>A0A382VDS2_9ZZZZ</name>
<dbReference type="Gene3D" id="2.60.120.260">
    <property type="entry name" value="Galactose-binding domain-like"/>
    <property type="match status" value="2"/>
</dbReference>
<evidence type="ECO:0000259" key="2">
    <source>
        <dbReference type="Pfam" id="PF08531"/>
    </source>
</evidence>
<feature type="non-terminal residue" evidence="3">
    <location>
        <position position="1"/>
    </location>
</feature>
<dbReference type="InterPro" id="IPR013737">
    <property type="entry name" value="Bac_rhamnosid_N"/>
</dbReference>
<feature type="domain" description="Bacterial alpha-L-rhamnosidase N-terminal" evidence="2">
    <location>
        <begin position="1"/>
        <end position="120"/>
    </location>
</feature>
<feature type="domain" description="Alpha-L-rhamnosidase concanavalin-like" evidence="1">
    <location>
        <begin position="130"/>
        <end position="247"/>
    </location>
</feature>
<dbReference type="Pfam" id="PF08531">
    <property type="entry name" value="Bac_rhamnosid_N"/>
    <property type="match status" value="1"/>
</dbReference>
<protein>
    <submittedName>
        <fullName evidence="3">Uncharacterized protein</fullName>
    </submittedName>
</protein>
<dbReference type="EMBL" id="UINC01151184">
    <property type="protein sequence ID" value="SVD44639.1"/>
    <property type="molecule type" value="Genomic_DNA"/>
</dbReference>
<accession>A0A382VDS2</accession>
<evidence type="ECO:0000259" key="1">
    <source>
        <dbReference type="Pfam" id="PF05592"/>
    </source>
</evidence>
<dbReference type="InterPro" id="IPR008902">
    <property type="entry name" value="Rhamnosid_concanavalin"/>
</dbReference>
<gene>
    <name evidence="3" type="ORF">METZ01_LOCUS397493</name>
</gene>
<dbReference type="InterPro" id="IPR016007">
    <property type="entry name" value="Alpha_rhamnosid"/>
</dbReference>
<sequence length="285" mass="31299">NLVGAMLGNGWYNPLPLEMWGRINIREHLIVGHPCLIAQLNIEYEDGTTQSVATDESWRTHPGPVLRNSVYLGEVYDARRELPEWDKPEFDASSWKPATTYTAEGLGDLTAQSVPPIRVTATLHPQSVTEISPGVFIFDMGQNFAGWARLRVEGPRGTTVKMRMGELLYPDGTLNPMTAVAGQIKGSDPNGTSLGGPGAPLLAEQCDSYTLKGDGLEIYTPRFTFHGFRYIELSGFPGTPGLNAIEGLRLNTDVEPVGRFACSDETLNQIQEMVEWTLLSNLFSV</sequence>
<proteinExistence type="predicted"/>
<dbReference type="Pfam" id="PF05592">
    <property type="entry name" value="Bac_rhamnosid"/>
    <property type="match status" value="1"/>
</dbReference>
<evidence type="ECO:0000313" key="3">
    <source>
        <dbReference type="EMBL" id="SVD44639.1"/>
    </source>
</evidence>
<organism evidence="3">
    <name type="scientific">marine metagenome</name>
    <dbReference type="NCBI Taxonomy" id="408172"/>
    <lineage>
        <taxon>unclassified sequences</taxon>
        <taxon>metagenomes</taxon>
        <taxon>ecological metagenomes</taxon>
    </lineage>
</organism>
<feature type="non-terminal residue" evidence="3">
    <location>
        <position position="285"/>
    </location>
</feature>
<dbReference type="PANTHER" id="PTHR33307">
    <property type="entry name" value="ALPHA-RHAMNOSIDASE (EUROFUNG)"/>
    <property type="match status" value="1"/>
</dbReference>
<dbReference type="AlphaFoldDB" id="A0A382VDS2"/>